<accession>A0A5D3EFD1</accession>
<dbReference type="GO" id="GO:0009002">
    <property type="term" value="F:serine-type D-Ala-D-Ala carboxypeptidase activity"/>
    <property type="evidence" value="ECO:0007669"/>
    <property type="project" value="UniProtKB-EC"/>
</dbReference>
<name>A0A5D3EFD1_9BACE</name>
<evidence type="ECO:0000313" key="4">
    <source>
        <dbReference type="Proteomes" id="UP000324383"/>
    </source>
</evidence>
<dbReference type="NCBIfam" id="TIGR00666">
    <property type="entry name" value="PBP4"/>
    <property type="match status" value="1"/>
</dbReference>
<dbReference type="GO" id="GO:0006508">
    <property type="term" value="P:proteolysis"/>
    <property type="evidence" value="ECO:0007669"/>
    <property type="project" value="InterPro"/>
</dbReference>
<organism evidence="3 4">
    <name type="scientific">Bacteroides pyogenes</name>
    <dbReference type="NCBI Taxonomy" id="310300"/>
    <lineage>
        <taxon>Bacteria</taxon>
        <taxon>Pseudomonadati</taxon>
        <taxon>Bacteroidota</taxon>
        <taxon>Bacteroidia</taxon>
        <taxon>Bacteroidales</taxon>
        <taxon>Bacteroidaceae</taxon>
        <taxon>Bacteroides</taxon>
    </lineage>
</organism>
<keyword evidence="2 3" id="KW-0378">Hydrolase</keyword>
<keyword evidence="3" id="KW-0645">Protease</keyword>
<comment type="similarity">
    <text evidence="1">Belongs to the peptidase S13 family.</text>
</comment>
<dbReference type="RefSeq" id="WP_148727125.1">
    <property type="nucleotide sequence ID" value="NZ_CP197398.1"/>
</dbReference>
<protein>
    <submittedName>
        <fullName evidence="3">D-alanyl-D-alanine carboxypeptidase/D-alanyl-D-alanine-endopeptidase</fullName>
        <ecNumber evidence="3">3.4.16.4</ecNumber>
    </submittedName>
</protein>
<dbReference type="Pfam" id="PF02113">
    <property type="entry name" value="Peptidase_S13"/>
    <property type="match status" value="1"/>
</dbReference>
<evidence type="ECO:0000313" key="3">
    <source>
        <dbReference type="EMBL" id="TYK34181.1"/>
    </source>
</evidence>
<dbReference type="PANTHER" id="PTHR30023">
    <property type="entry name" value="D-ALANYL-D-ALANINE CARBOXYPEPTIDASE"/>
    <property type="match status" value="1"/>
</dbReference>
<dbReference type="Gene3D" id="3.50.80.20">
    <property type="entry name" value="D-Ala-D-Ala carboxypeptidase C, peptidase S13"/>
    <property type="match status" value="1"/>
</dbReference>
<keyword evidence="4" id="KW-1185">Reference proteome</keyword>
<dbReference type="EC" id="3.4.16.4" evidence="3"/>
<dbReference type="SUPFAM" id="SSF56601">
    <property type="entry name" value="beta-lactamase/transpeptidase-like"/>
    <property type="match status" value="1"/>
</dbReference>
<dbReference type="InterPro" id="IPR000667">
    <property type="entry name" value="Peptidase_S13"/>
</dbReference>
<gene>
    <name evidence="3" type="primary">dacB</name>
    <name evidence="3" type="ORF">FNJ60_05465</name>
</gene>
<dbReference type="AlphaFoldDB" id="A0A5D3EFD1"/>
<dbReference type="InterPro" id="IPR012338">
    <property type="entry name" value="Beta-lactam/transpept-like"/>
</dbReference>
<dbReference type="EMBL" id="VKLW01000009">
    <property type="protein sequence ID" value="TYK34181.1"/>
    <property type="molecule type" value="Genomic_DNA"/>
</dbReference>
<reference evidence="3 4" key="1">
    <citation type="submission" date="2019-07" db="EMBL/GenBank/DDBJ databases">
        <title>Draft Genome Sequences of Bacteroides pyogenes Strains Isolated from the Uterus Holstein Dairy Cows with Metritis.</title>
        <authorList>
            <person name="Cunha F."/>
            <person name="Galvao K.N."/>
            <person name="Jeon S.J."/>
            <person name="Jeong K.C."/>
        </authorList>
    </citation>
    <scope>NUCLEOTIDE SEQUENCE [LARGE SCALE GENOMIC DNA]</scope>
    <source>
        <strain evidence="3 4">KG-31</strain>
    </source>
</reference>
<comment type="caution">
    <text evidence="3">The sequence shown here is derived from an EMBL/GenBank/DDBJ whole genome shotgun (WGS) entry which is preliminary data.</text>
</comment>
<sequence length="466" mass="51121">MKRFLTGILFVAACLQAWGQADWSRIDSLIAAMLPEGSEVGISVYDLTEKKPLYTYRDTKLSRPASTMKLLTAVAFLSRADARTPFRTEVWHDGTIERDTLKGNLYVVGGFDPEFDDEAMDSLVSAVRAFPISVIDGQVYGDVSMKDSLYWGSGWAWDDNPEAYQPYLSPLMFCKGAVKVIAVPSAQQGDTARLVFTPSSSYYTADNRTKTRTPSAGKFSVSRGWLENDNRLVVKGNVASVRTGWVNLYHSESFFMHTFVERLHAAGVAAPASYAFCPLPPEGAGRIARWETPVQKVLDQLMKESDNLNAEALLCRLGAHATGKKGVAAEDGLKEVEALIRLLGHDPKSYKLADGSGLSNYNYLSPALLVDLLKYAYSRTDIFRSLYKSLPIAGIDGTLKFRMKKTAAAGNVHAKTGSFTAINALAGYLKRKNGNQVAFAIMNQNVFPAAKARAFQDKVCEVLVAE</sequence>
<dbReference type="Proteomes" id="UP000324383">
    <property type="component" value="Unassembled WGS sequence"/>
</dbReference>
<dbReference type="Gene3D" id="3.40.710.10">
    <property type="entry name" value="DD-peptidase/beta-lactamase superfamily"/>
    <property type="match status" value="2"/>
</dbReference>
<evidence type="ECO:0000256" key="2">
    <source>
        <dbReference type="ARBA" id="ARBA00022801"/>
    </source>
</evidence>
<dbReference type="PRINTS" id="PR00922">
    <property type="entry name" value="DADACBPTASE3"/>
</dbReference>
<proteinExistence type="inferred from homology"/>
<evidence type="ECO:0000256" key="1">
    <source>
        <dbReference type="ARBA" id="ARBA00006096"/>
    </source>
</evidence>
<dbReference type="GO" id="GO:0000270">
    <property type="term" value="P:peptidoglycan metabolic process"/>
    <property type="evidence" value="ECO:0007669"/>
    <property type="project" value="TreeGrafter"/>
</dbReference>
<dbReference type="PANTHER" id="PTHR30023:SF0">
    <property type="entry name" value="PENICILLIN-SENSITIVE CARBOXYPEPTIDASE A"/>
    <property type="match status" value="1"/>
</dbReference>
<keyword evidence="3" id="KW-0121">Carboxypeptidase</keyword>